<evidence type="ECO:0000313" key="2">
    <source>
        <dbReference type="EMBL" id="SHN77904.1"/>
    </source>
</evidence>
<dbReference type="SUPFAM" id="SSF53474">
    <property type="entry name" value="alpha/beta-Hydrolases"/>
    <property type="match status" value="1"/>
</dbReference>
<dbReference type="OrthoDB" id="9771666at2"/>
<dbReference type="PANTHER" id="PTHR46623:SF6">
    <property type="entry name" value="ALPHA_BETA-HYDROLASES SUPERFAMILY PROTEIN"/>
    <property type="match status" value="1"/>
</dbReference>
<name>A0A1M7U4R2_9BRAD</name>
<keyword evidence="3" id="KW-1185">Reference proteome</keyword>
<dbReference type="InterPro" id="IPR051049">
    <property type="entry name" value="Dienelactone_hydrolase-like"/>
</dbReference>
<keyword evidence="2" id="KW-0378">Hydrolase</keyword>
<sequence length="233" mass="25537">MNNVSETIVKIPVEGGEMSAFLATPSESRGKSIVMLQEIFGVNEAMRSKARQFAKEGFTVLVPDLFWRIQPNVELGYDDAARAEAFKFFKAFDFAKGVSDIKAAFDFLSRRTESVGAPSLVGFCLGGKLAVLAGAAEPRARSVISFYGVALDQNIEQLKAMKMPVVLHFGTNDAHIPNEVSSAIANALKESANVHVYLYQDAQHGFFNHMRSDAFDFDAADSAFDRTVKVLLQ</sequence>
<gene>
    <name evidence="2" type="ORF">SAMN05444170_3529</name>
</gene>
<evidence type="ECO:0000259" key="1">
    <source>
        <dbReference type="Pfam" id="PF01738"/>
    </source>
</evidence>
<dbReference type="Gene3D" id="3.40.50.1820">
    <property type="entry name" value="alpha/beta hydrolase"/>
    <property type="match status" value="1"/>
</dbReference>
<organism evidence="2 3">
    <name type="scientific">Bradyrhizobium erythrophlei</name>
    <dbReference type="NCBI Taxonomy" id="1437360"/>
    <lineage>
        <taxon>Bacteria</taxon>
        <taxon>Pseudomonadati</taxon>
        <taxon>Pseudomonadota</taxon>
        <taxon>Alphaproteobacteria</taxon>
        <taxon>Hyphomicrobiales</taxon>
        <taxon>Nitrobacteraceae</taxon>
        <taxon>Bradyrhizobium</taxon>
    </lineage>
</organism>
<dbReference type="InterPro" id="IPR029058">
    <property type="entry name" value="AB_hydrolase_fold"/>
</dbReference>
<accession>A0A1M7U4R2</accession>
<dbReference type="Pfam" id="PF01738">
    <property type="entry name" value="DLH"/>
    <property type="match status" value="1"/>
</dbReference>
<feature type="domain" description="Dienelactone hydrolase" evidence="1">
    <location>
        <begin position="18"/>
        <end position="231"/>
    </location>
</feature>
<dbReference type="Proteomes" id="UP000184096">
    <property type="component" value="Chromosome I"/>
</dbReference>
<proteinExistence type="predicted"/>
<dbReference type="InterPro" id="IPR002925">
    <property type="entry name" value="Dienelactn_hydro"/>
</dbReference>
<dbReference type="AlphaFoldDB" id="A0A1M7U4R2"/>
<dbReference type="GO" id="GO:0016787">
    <property type="term" value="F:hydrolase activity"/>
    <property type="evidence" value="ECO:0007669"/>
    <property type="project" value="UniProtKB-KW"/>
</dbReference>
<dbReference type="EMBL" id="LT670849">
    <property type="protein sequence ID" value="SHN77904.1"/>
    <property type="molecule type" value="Genomic_DNA"/>
</dbReference>
<evidence type="ECO:0000313" key="3">
    <source>
        <dbReference type="Proteomes" id="UP000184096"/>
    </source>
</evidence>
<protein>
    <submittedName>
        <fullName evidence="2">Dienelactone hydrolase</fullName>
    </submittedName>
</protein>
<reference evidence="3" key="1">
    <citation type="submission" date="2016-11" db="EMBL/GenBank/DDBJ databases">
        <authorList>
            <person name="Varghese N."/>
            <person name="Submissions S."/>
        </authorList>
    </citation>
    <scope>NUCLEOTIDE SEQUENCE [LARGE SCALE GENOMIC DNA]</scope>
    <source>
        <strain evidence="3">GAS401</strain>
    </source>
</reference>
<dbReference type="PANTHER" id="PTHR46623">
    <property type="entry name" value="CARBOXYMETHYLENEBUTENOLIDASE-RELATED"/>
    <property type="match status" value="1"/>
</dbReference>